<gene>
    <name evidence="2" type="ORF">CHLNCDRAFT_52845</name>
</gene>
<keyword evidence="1" id="KW-0732">Signal</keyword>
<dbReference type="InterPro" id="IPR052740">
    <property type="entry name" value="CE4"/>
</dbReference>
<dbReference type="PANTHER" id="PTHR45985:SF3">
    <property type="entry name" value="CHITIN DEACETYLASE-LIKE 4"/>
    <property type="match status" value="1"/>
</dbReference>
<dbReference type="InterPro" id="IPR011330">
    <property type="entry name" value="Glyco_hydro/deAcase_b/a-brl"/>
</dbReference>
<dbReference type="GeneID" id="17354241"/>
<keyword evidence="3" id="KW-1185">Reference proteome</keyword>
<dbReference type="CDD" id="cd10919">
    <property type="entry name" value="CE4_CDA_like"/>
    <property type="match status" value="1"/>
</dbReference>
<reference evidence="2 3" key="1">
    <citation type="journal article" date="2010" name="Plant Cell">
        <title>The Chlorella variabilis NC64A genome reveals adaptation to photosymbiosis, coevolution with viruses, and cryptic sex.</title>
        <authorList>
            <person name="Blanc G."/>
            <person name="Duncan G."/>
            <person name="Agarkova I."/>
            <person name="Borodovsky M."/>
            <person name="Gurnon J."/>
            <person name="Kuo A."/>
            <person name="Lindquist E."/>
            <person name="Lucas S."/>
            <person name="Pangilinan J."/>
            <person name="Polle J."/>
            <person name="Salamov A."/>
            <person name="Terry A."/>
            <person name="Yamada T."/>
            <person name="Dunigan D.D."/>
            <person name="Grigoriev I.V."/>
            <person name="Claverie J.M."/>
            <person name="Van Etten J.L."/>
        </authorList>
    </citation>
    <scope>NUCLEOTIDE SEQUENCE [LARGE SCALE GENOMIC DNA]</scope>
    <source>
        <strain evidence="2 3">NC64A</strain>
    </source>
</reference>
<dbReference type="Proteomes" id="UP000008141">
    <property type="component" value="Unassembled WGS sequence"/>
</dbReference>
<dbReference type="AlphaFoldDB" id="E1ZH72"/>
<sequence length="387" mass="41873">MQLIQGLLLLLLAASQAAAYPCTPADLASCPKPPGALPAADQAPQFITITWDDAVNPLSYDIIQQITGGFTQRNGCPVPSTYFISALNTIPAAVQALYLSGNEIATHTMTHVGYPPADEIVGCRDWLVNATGIPETKITGFRHAWAGRAPFLLSNSDTRQALVDAGFQYDSTLPDTTPSNISPDVDQRGWPYRMDDGMPQACTVGACDSSERYALWEIPLWSVEDASKNSIASMDPDGNAYDNYKRELEWRLAGNRAPLGLFFHAGEAAPLGPLYLPSSLQSQASRIAELRQFIEYAMGLDNVWFVTNQQMLAWMKNPVPASRVELMLKCDKPTDISPTVGPACDTYVGNCQFGSFDVTKCRCVCMGEGAPGGYCVDEATGSCTKTC</sequence>
<dbReference type="RefSeq" id="XP_005846971.1">
    <property type="nucleotide sequence ID" value="XM_005846909.1"/>
</dbReference>
<evidence type="ECO:0008006" key="4">
    <source>
        <dbReference type="Google" id="ProtNLM"/>
    </source>
</evidence>
<dbReference type="PANTHER" id="PTHR45985">
    <property type="match status" value="1"/>
</dbReference>
<organism evidence="3">
    <name type="scientific">Chlorella variabilis</name>
    <name type="common">Green alga</name>
    <dbReference type="NCBI Taxonomy" id="554065"/>
    <lineage>
        <taxon>Eukaryota</taxon>
        <taxon>Viridiplantae</taxon>
        <taxon>Chlorophyta</taxon>
        <taxon>core chlorophytes</taxon>
        <taxon>Trebouxiophyceae</taxon>
        <taxon>Chlorellales</taxon>
        <taxon>Chlorellaceae</taxon>
        <taxon>Chlorella clade</taxon>
        <taxon>Chlorella</taxon>
    </lineage>
</organism>
<dbReference type="OrthoDB" id="504708at2759"/>
<proteinExistence type="predicted"/>
<dbReference type="KEGG" id="cvr:CHLNCDRAFT_52845"/>
<dbReference type="GO" id="GO:0005975">
    <property type="term" value="P:carbohydrate metabolic process"/>
    <property type="evidence" value="ECO:0007669"/>
    <property type="project" value="InterPro"/>
</dbReference>
<dbReference type="Gene3D" id="3.20.20.370">
    <property type="entry name" value="Glycoside hydrolase/deacetylase"/>
    <property type="match status" value="1"/>
</dbReference>
<feature type="signal peptide" evidence="1">
    <location>
        <begin position="1"/>
        <end position="19"/>
    </location>
</feature>
<evidence type="ECO:0000313" key="3">
    <source>
        <dbReference type="Proteomes" id="UP000008141"/>
    </source>
</evidence>
<dbReference type="SUPFAM" id="SSF88713">
    <property type="entry name" value="Glycoside hydrolase/deacetylase"/>
    <property type="match status" value="1"/>
</dbReference>
<feature type="chain" id="PRO_5003155926" description="NodB homology domain-containing protein" evidence="1">
    <location>
        <begin position="20"/>
        <end position="387"/>
    </location>
</feature>
<dbReference type="InParanoid" id="E1ZH72"/>
<evidence type="ECO:0000313" key="2">
    <source>
        <dbReference type="EMBL" id="EFN54869.1"/>
    </source>
</evidence>
<dbReference type="eggNOG" id="ENOG502QW08">
    <property type="taxonomic scope" value="Eukaryota"/>
</dbReference>
<protein>
    <recommendedName>
        <fullName evidence="4">NodB homology domain-containing protein</fullName>
    </recommendedName>
</protein>
<evidence type="ECO:0000256" key="1">
    <source>
        <dbReference type="SAM" id="SignalP"/>
    </source>
</evidence>
<dbReference type="EMBL" id="GL433846">
    <property type="protein sequence ID" value="EFN54869.1"/>
    <property type="molecule type" value="Genomic_DNA"/>
</dbReference>
<name>E1ZH72_CHLVA</name>
<accession>E1ZH72</accession>